<dbReference type="Gene3D" id="3.80.10.10">
    <property type="entry name" value="Ribonuclease Inhibitor"/>
    <property type="match status" value="1"/>
</dbReference>
<dbReference type="Pfam" id="PF12937">
    <property type="entry name" value="F-box-like"/>
    <property type="match status" value="1"/>
</dbReference>
<evidence type="ECO:0000313" key="3">
    <source>
        <dbReference type="Proteomes" id="UP001215598"/>
    </source>
</evidence>
<dbReference type="SUPFAM" id="SSF52047">
    <property type="entry name" value="RNI-like"/>
    <property type="match status" value="1"/>
</dbReference>
<evidence type="ECO:0000259" key="1">
    <source>
        <dbReference type="Pfam" id="PF12937"/>
    </source>
</evidence>
<dbReference type="InterPro" id="IPR001810">
    <property type="entry name" value="F-box_dom"/>
</dbReference>
<comment type="caution">
    <text evidence="2">The sequence shown here is derived from an EMBL/GenBank/DDBJ whole genome shotgun (WGS) entry which is preliminary data.</text>
</comment>
<dbReference type="Gene3D" id="1.20.1280.50">
    <property type="match status" value="1"/>
</dbReference>
<keyword evidence="3" id="KW-1185">Reference proteome</keyword>
<dbReference type="EMBL" id="JARKIB010000180">
    <property type="protein sequence ID" value="KAJ7727364.1"/>
    <property type="molecule type" value="Genomic_DNA"/>
</dbReference>
<accession>A0AAD7HSM3</accession>
<gene>
    <name evidence="2" type="ORF">B0H16DRAFT_1779289</name>
</gene>
<proteinExistence type="predicted"/>
<feature type="domain" description="F-box" evidence="1">
    <location>
        <begin position="59"/>
        <end position="112"/>
    </location>
</feature>
<reference evidence="2" key="1">
    <citation type="submission" date="2023-03" db="EMBL/GenBank/DDBJ databases">
        <title>Massive genome expansion in bonnet fungi (Mycena s.s.) driven by repeated elements and novel gene families across ecological guilds.</title>
        <authorList>
            <consortium name="Lawrence Berkeley National Laboratory"/>
            <person name="Harder C.B."/>
            <person name="Miyauchi S."/>
            <person name="Viragh M."/>
            <person name="Kuo A."/>
            <person name="Thoen E."/>
            <person name="Andreopoulos B."/>
            <person name="Lu D."/>
            <person name="Skrede I."/>
            <person name="Drula E."/>
            <person name="Henrissat B."/>
            <person name="Morin E."/>
            <person name="Kohler A."/>
            <person name="Barry K."/>
            <person name="LaButti K."/>
            <person name="Morin E."/>
            <person name="Salamov A."/>
            <person name="Lipzen A."/>
            <person name="Mereny Z."/>
            <person name="Hegedus B."/>
            <person name="Baldrian P."/>
            <person name="Stursova M."/>
            <person name="Weitz H."/>
            <person name="Taylor A."/>
            <person name="Grigoriev I.V."/>
            <person name="Nagy L.G."/>
            <person name="Martin F."/>
            <person name="Kauserud H."/>
        </authorList>
    </citation>
    <scope>NUCLEOTIDE SEQUENCE</scope>
    <source>
        <strain evidence="2">CBHHK182m</strain>
    </source>
</reference>
<name>A0AAD7HSM3_9AGAR</name>
<organism evidence="2 3">
    <name type="scientific">Mycena metata</name>
    <dbReference type="NCBI Taxonomy" id="1033252"/>
    <lineage>
        <taxon>Eukaryota</taxon>
        <taxon>Fungi</taxon>
        <taxon>Dikarya</taxon>
        <taxon>Basidiomycota</taxon>
        <taxon>Agaricomycotina</taxon>
        <taxon>Agaricomycetes</taxon>
        <taxon>Agaricomycetidae</taxon>
        <taxon>Agaricales</taxon>
        <taxon>Marasmiineae</taxon>
        <taxon>Mycenaceae</taxon>
        <taxon>Mycena</taxon>
    </lineage>
</organism>
<evidence type="ECO:0000313" key="2">
    <source>
        <dbReference type="EMBL" id="KAJ7727364.1"/>
    </source>
</evidence>
<dbReference type="AlphaFoldDB" id="A0AAD7HSM3"/>
<protein>
    <recommendedName>
        <fullName evidence="1">F-box domain-containing protein</fullName>
    </recommendedName>
</protein>
<dbReference type="Proteomes" id="UP001215598">
    <property type="component" value="Unassembled WGS sequence"/>
</dbReference>
<dbReference type="InterPro" id="IPR032675">
    <property type="entry name" value="LRR_dom_sf"/>
</dbReference>
<sequence>MAATSNSDMRTILLEQTARATRLLEPTAFASELASLSKLRDRELRTAAALRFIIAPVRALPVELLIEIFALTIRTDAGEIPSRSPHFADVFRVTHVCSEWRAITHGTPRLWTGRIVLYTRRAWDDSRHVDGLRSWLARSAPLSLAVSMNPTEESLPSLEEELFNISPRWRSLELGDLPPPSFLSRLAKRGLENLEGLILRFPRDPEEGRALSFGVTPRLRKLTAWFIPNSLNVPWAQLTDLYMVWQGAPGFNPLDILAHCPNLVQLSLIVPFLSIIFPARADIIVLPHLCQCALNFQFQDKDYFIPFLERLSAPVLKSLRLNPGLRTAWMEPTATAFQLRSPNVTRLDLFIDCLTAADLRTALLHTPSLTHLEVHKRRTNDIGFPRVLQYHDGREALVPHLHDLIINYLLRVVVPTEERNLVEMIASRWWTDSQLALRSVPPAVVRWTRLRITGTSPVVFGPKTRPMAKHLASEGLDVEIVEE</sequence>